<feature type="coiled-coil region" evidence="1">
    <location>
        <begin position="419"/>
        <end position="454"/>
    </location>
</feature>
<name>A0A8T0MTY3_PANVG</name>
<sequence length="1023" mass="114194">MDPGGGSSPTSVGRGAVTRSATRSRAIGTAGASGQGRGQPKSRKRLYEKLKLKKPTDSSNVWASSTGGGDGCKTGEPLDFCPLKFHGCSSSDAVQEVISTFDSRKLSILDKVGLGGLQYLKLGFHNSRHLVFWMLKRTDVHSMTVKLGDGSCVSMSIGSVARILGIRCIGREIVTSSSKASEYVKCRLRERFGTDDSKEYPDLDDLRKVLYRQYGDDMSAHDEETFMIAIAGLCCAYLFGPPNRTAEVPRGIWQFIAYPNKLLDCNWGGYVLAVLQNCARTVQLNMRNNPNSIKLGGCWLYLQLLYMDSVDLESNNIPWSWCPRVRWYETRVMQEFNNHLEKCKGLQAKEAYLNRKRRSADEHDEMPMPHLNDAVNCTRQQGGTDDCGTGSGQEGDVPESNVVPPIILEKLIGKVNNGLSRIKSQLEAAAQAAHEENKRNFDEQEQRISHLSEDMQKVVGQLSESLTEALSAYISTQEGANDKQACDGMEKKYAGQKPAAEEVGATSHKARASDTCGNMKYSHDAGVHVQTNFGKNLTRNERTSEPIGQWAAKPSIGKWHDPDEPCTEDEDAAKISPVFDATPATAKTPSLDVKCSIGPKCNTGCWVGDNLKSTTPSAQSDEGTKYSKPNFDVTPESRGAAPEYTRRASDGGDDVVQSMAGRERRSPRIKKGAVKPSVQKRKRSPDSSVPRQGRILKKQTTRKTRVKSDSAKFSSDDLEKESSSIIPVGLHRVTPIKCHVIQRQVAPSPFDLNLIPRTRSVSVVQEFFRSFTEDESADLNRAWFVHDKPWTIKLIGRELWMAFVKRGPISIELFDAITRLLQEEDATMYRDSGCQERQWRHLIPPCFGDLVYNVPGDGIAEQINELFLGAHLNSNAEHCRMLMLPTAICGHWSLYVWDLENHRIHVMDPVLGKKNRDAQHAVHSQVVGTLHEKLFDCIEELFNGFNESRRNYKIAFYNFAHAGVAADEAAFYVCHYIKWFDGDKLRYTIDETTIKNARMCTLYNLLHMESNKGWTPAYMSKIA</sequence>
<feature type="region of interest" description="Disordered" evidence="2">
    <location>
        <begin position="381"/>
        <end position="400"/>
    </location>
</feature>
<feature type="compositionally biased region" description="Basic and acidic residues" evidence="2">
    <location>
        <begin position="706"/>
        <end position="715"/>
    </location>
</feature>
<feature type="region of interest" description="Disordered" evidence="2">
    <location>
        <begin position="1"/>
        <end position="45"/>
    </location>
</feature>
<keyword evidence="4" id="KW-1185">Reference proteome</keyword>
<accession>A0A8T0MTY3</accession>
<feature type="compositionally biased region" description="Basic residues" evidence="2">
    <location>
        <begin position="694"/>
        <end position="705"/>
    </location>
</feature>
<evidence type="ECO:0000313" key="4">
    <source>
        <dbReference type="Proteomes" id="UP000823388"/>
    </source>
</evidence>
<keyword evidence="1" id="KW-0175">Coiled coil</keyword>
<dbReference type="Gene3D" id="3.40.395.10">
    <property type="entry name" value="Adenoviral Proteinase, Chain A"/>
    <property type="match status" value="1"/>
</dbReference>
<reference evidence="3" key="1">
    <citation type="submission" date="2020-05" db="EMBL/GenBank/DDBJ databases">
        <title>WGS assembly of Panicum virgatum.</title>
        <authorList>
            <person name="Lovell J.T."/>
            <person name="Jenkins J."/>
            <person name="Shu S."/>
            <person name="Juenger T.E."/>
            <person name="Schmutz J."/>
        </authorList>
    </citation>
    <scope>NUCLEOTIDE SEQUENCE</scope>
    <source>
        <strain evidence="3">AP13</strain>
    </source>
</reference>
<dbReference type="AlphaFoldDB" id="A0A8T0MTY3"/>
<protein>
    <recommendedName>
        <fullName evidence="5">Ubiquitin-like protease family profile domain-containing protein</fullName>
    </recommendedName>
</protein>
<dbReference type="Proteomes" id="UP000823388">
    <property type="component" value="Chromosome 9N"/>
</dbReference>
<dbReference type="EMBL" id="CM029054">
    <property type="protein sequence ID" value="KAG2540495.1"/>
    <property type="molecule type" value="Genomic_DNA"/>
</dbReference>
<feature type="region of interest" description="Disordered" evidence="2">
    <location>
        <begin position="614"/>
        <end position="715"/>
    </location>
</feature>
<organism evidence="3 4">
    <name type="scientific">Panicum virgatum</name>
    <name type="common">Blackwell switchgrass</name>
    <dbReference type="NCBI Taxonomy" id="38727"/>
    <lineage>
        <taxon>Eukaryota</taxon>
        <taxon>Viridiplantae</taxon>
        <taxon>Streptophyta</taxon>
        <taxon>Embryophyta</taxon>
        <taxon>Tracheophyta</taxon>
        <taxon>Spermatophyta</taxon>
        <taxon>Magnoliopsida</taxon>
        <taxon>Liliopsida</taxon>
        <taxon>Poales</taxon>
        <taxon>Poaceae</taxon>
        <taxon>PACMAD clade</taxon>
        <taxon>Panicoideae</taxon>
        <taxon>Panicodae</taxon>
        <taxon>Paniceae</taxon>
        <taxon>Panicinae</taxon>
        <taxon>Panicum</taxon>
        <taxon>Panicum sect. Hiantes</taxon>
    </lineage>
</organism>
<feature type="compositionally biased region" description="Basic residues" evidence="2">
    <location>
        <begin position="667"/>
        <end position="683"/>
    </location>
</feature>
<evidence type="ECO:0000313" key="3">
    <source>
        <dbReference type="EMBL" id="KAG2540495.1"/>
    </source>
</evidence>
<evidence type="ECO:0000256" key="2">
    <source>
        <dbReference type="SAM" id="MobiDB-lite"/>
    </source>
</evidence>
<evidence type="ECO:0008006" key="5">
    <source>
        <dbReference type="Google" id="ProtNLM"/>
    </source>
</evidence>
<dbReference type="InterPro" id="IPR038765">
    <property type="entry name" value="Papain-like_cys_pep_sf"/>
</dbReference>
<evidence type="ECO:0000256" key="1">
    <source>
        <dbReference type="SAM" id="Coils"/>
    </source>
</evidence>
<dbReference type="SUPFAM" id="SSF54001">
    <property type="entry name" value="Cysteine proteinases"/>
    <property type="match status" value="1"/>
</dbReference>
<proteinExistence type="predicted"/>
<gene>
    <name evidence="3" type="ORF">PVAP13_9NG547628</name>
</gene>
<comment type="caution">
    <text evidence="3">The sequence shown here is derived from an EMBL/GenBank/DDBJ whole genome shotgun (WGS) entry which is preliminary data.</text>
</comment>